<sequence length="85" mass="9480">MSEAFRTVVKSNVDRDARLAAIERLVESGEKTNLRVLVQTAGLRGTFRRQALEGLVETNARAELQLLAEDRALESSLRKEAQRAV</sequence>
<dbReference type="OrthoDB" id="199024at2157"/>
<dbReference type="EMBL" id="CR936257">
    <property type="protein sequence ID" value="CAI49278.1"/>
    <property type="molecule type" value="Genomic_DNA"/>
</dbReference>
<dbReference type="AlphaFoldDB" id="A0A1U7EW20"/>
<gene>
    <name evidence="1" type="ordered locus">NP_2374A</name>
</gene>
<evidence type="ECO:0000313" key="1">
    <source>
        <dbReference type="EMBL" id="CAI49278.1"/>
    </source>
</evidence>
<dbReference type="eggNOG" id="arCOG10719">
    <property type="taxonomic scope" value="Archaea"/>
</dbReference>
<dbReference type="EnsemblBacteria" id="CAI49278">
    <property type="protein sequence ID" value="CAI49278"/>
    <property type="gene ID" value="NP_2374A"/>
</dbReference>
<accession>A0A1U7EW20</accession>
<dbReference type="STRING" id="348780.NP_2374A"/>
<organism evidence="1 2">
    <name type="scientific">Natronomonas pharaonis (strain ATCC 35678 / DSM 2160 / CIP 103997 / JCM 8858 / NBRC 14720 / NCIMB 2260 / Gabara)</name>
    <name type="common">Halobacterium pharaonis</name>
    <dbReference type="NCBI Taxonomy" id="348780"/>
    <lineage>
        <taxon>Archaea</taxon>
        <taxon>Methanobacteriati</taxon>
        <taxon>Methanobacteriota</taxon>
        <taxon>Stenosarchaea group</taxon>
        <taxon>Halobacteria</taxon>
        <taxon>Halobacteriales</taxon>
        <taxon>Natronomonadaceae</taxon>
        <taxon>Natronomonas</taxon>
    </lineage>
</organism>
<dbReference type="RefSeq" id="WP_011322904.1">
    <property type="nucleotide sequence ID" value="NC_007426.1"/>
</dbReference>
<dbReference type="GeneID" id="3701428"/>
<reference evidence="1 2" key="1">
    <citation type="journal article" date="2005" name="Genome Res.">
        <title>Living with two extremes: conclusions from the genome sequence of Natronomonas pharaonis.</title>
        <authorList>
            <person name="Falb M."/>
            <person name="Pfeiffer F."/>
            <person name="Palm P."/>
            <person name="Rodewald K."/>
            <person name="Hickmann V."/>
            <person name="Tittor J."/>
            <person name="Oesterhelt D."/>
        </authorList>
    </citation>
    <scope>NUCLEOTIDE SEQUENCE [LARGE SCALE GENOMIC DNA]</scope>
    <source>
        <strain evidence="2">ATCC 35678 / DSM 2160 / CIP 103997 / JCM 8858 / NBRC 14720 / NCIMB 2260 / Gabara</strain>
    </source>
</reference>
<dbReference type="Proteomes" id="UP000002698">
    <property type="component" value="Chromosome"/>
</dbReference>
<keyword evidence="2" id="KW-1185">Reference proteome</keyword>
<evidence type="ECO:0000313" key="2">
    <source>
        <dbReference type="Proteomes" id="UP000002698"/>
    </source>
</evidence>
<name>A0A1U7EW20_NATPD</name>
<proteinExistence type="predicted"/>
<dbReference type="KEGG" id="nph:NP_2374A"/>
<protein>
    <submittedName>
        <fullName evidence="1">Uncharacterized protein</fullName>
    </submittedName>
</protein>
<dbReference type="HOGENOM" id="CLU_191931_0_0_2"/>